<organism evidence="2 3">
    <name type="scientific">Gossypium arboreum</name>
    <name type="common">Tree cotton</name>
    <name type="synonym">Gossypium nanking</name>
    <dbReference type="NCBI Taxonomy" id="29729"/>
    <lineage>
        <taxon>Eukaryota</taxon>
        <taxon>Viridiplantae</taxon>
        <taxon>Streptophyta</taxon>
        <taxon>Embryophyta</taxon>
        <taxon>Tracheophyta</taxon>
        <taxon>Spermatophyta</taxon>
        <taxon>Magnoliopsida</taxon>
        <taxon>eudicotyledons</taxon>
        <taxon>Gunneridae</taxon>
        <taxon>Pentapetalae</taxon>
        <taxon>rosids</taxon>
        <taxon>malvids</taxon>
        <taxon>Malvales</taxon>
        <taxon>Malvaceae</taxon>
        <taxon>Malvoideae</taxon>
        <taxon>Gossypium</taxon>
    </lineage>
</organism>
<feature type="compositionally biased region" description="Low complexity" evidence="1">
    <location>
        <begin position="7"/>
        <end position="28"/>
    </location>
</feature>
<sequence>MSASTELSSSLSLSSRLPSSPSRSVPLPLLNHRRQTAISRWDVADIAVSDDAGATPLRHPKLVCSEPVTTRSVWSSHQLDQQSSFTYRARLDQLLDLDLRFELPDPIYDLKSNFQVQLPIKLII</sequence>
<keyword evidence="3" id="KW-1185">Reference proteome</keyword>
<evidence type="ECO:0000313" key="2">
    <source>
        <dbReference type="EMBL" id="KAK5838756.1"/>
    </source>
</evidence>
<dbReference type="Proteomes" id="UP001358586">
    <property type="component" value="Chromosome 3"/>
</dbReference>
<protein>
    <submittedName>
        <fullName evidence="2">Uncharacterized protein</fullName>
    </submittedName>
</protein>
<reference evidence="2 3" key="1">
    <citation type="submission" date="2023-03" db="EMBL/GenBank/DDBJ databases">
        <title>WGS of Gossypium arboreum.</title>
        <authorList>
            <person name="Yu D."/>
        </authorList>
    </citation>
    <scope>NUCLEOTIDE SEQUENCE [LARGE SCALE GENOMIC DNA]</scope>
    <source>
        <tissue evidence="2">Leaf</tissue>
    </source>
</reference>
<dbReference type="EMBL" id="JARKNE010000003">
    <property type="protein sequence ID" value="KAK5838756.1"/>
    <property type="molecule type" value="Genomic_DNA"/>
</dbReference>
<comment type="caution">
    <text evidence="2">The sequence shown here is derived from an EMBL/GenBank/DDBJ whole genome shotgun (WGS) entry which is preliminary data.</text>
</comment>
<evidence type="ECO:0000313" key="3">
    <source>
        <dbReference type="Proteomes" id="UP001358586"/>
    </source>
</evidence>
<proteinExistence type="predicted"/>
<accession>A0ABR0QHL0</accession>
<name>A0ABR0QHL0_GOSAR</name>
<evidence type="ECO:0000256" key="1">
    <source>
        <dbReference type="SAM" id="MobiDB-lite"/>
    </source>
</evidence>
<gene>
    <name evidence="2" type="ORF">PVK06_007493</name>
</gene>
<feature type="region of interest" description="Disordered" evidence="1">
    <location>
        <begin position="1"/>
        <end position="28"/>
    </location>
</feature>